<dbReference type="Proteomes" id="UP000282423">
    <property type="component" value="Unassembled WGS sequence"/>
</dbReference>
<dbReference type="InterPro" id="IPR008979">
    <property type="entry name" value="Galactose-bd-like_sf"/>
</dbReference>
<dbReference type="Gene3D" id="2.60.40.1740">
    <property type="entry name" value="hypothetical protein (bacova_03559)"/>
    <property type="match status" value="1"/>
</dbReference>
<name>A0A420VYW0_9SPHI</name>
<evidence type="ECO:0000313" key="1">
    <source>
        <dbReference type="EMBL" id="RKO71586.1"/>
    </source>
</evidence>
<keyword evidence="2" id="KW-1185">Reference proteome</keyword>
<dbReference type="AlphaFoldDB" id="A0A420VYW0"/>
<dbReference type="OrthoDB" id="792783at2"/>
<proteinExistence type="predicted"/>
<dbReference type="EMBL" id="RBWS01000008">
    <property type="protein sequence ID" value="RKO71586.1"/>
    <property type="molecule type" value="Genomic_DNA"/>
</dbReference>
<gene>
    <name evidence="1" type="ORF">D7322_11235</name>
</gene>
<dbReference type="Gene3D" id="2.60.120.260">
    <property type="entry name" value="Galactose-binding domain-like"/>
    <property type="match status" value="1"/>
</dbReference>
<sequence length="470" mass="52168">MAGCGLINNLKGDNMKRFFYFLAIILSYSQFMGCSKDNLEVFNLQDNSPVQVIAEGGGKDLIKTNDYVQVPMKVKLSAPASKTFDVELQLNTDTVTKLIESGVLKDVITLPNSAFSFPNVVKFQYGSDTASFVLTISRTEIERVYGKKFALSYKLTNPGKGNQLGNPNSIIVTLDSKSLLTAADIHYLSITNSPASIILASSHNNYNTTPSGIEIPLGVSLASFPSKWFYVEIRGTTDSISNWIAKKILPANTIGLKDNEFMLPSRVQVLGNKSSADFNISVPWDIIAKNKDKYLAITVYLKDPTLHVINPKKNYTTILIDCANVVEFDVTQEATLTVNRDNNGGPNAGEGSLKFVDNLTSTKFLQSAFTGDLQCTLTFTRTLKIGAYTLTSGNDAISRDPKSWFLEGSLDGANWVIIDSRTNESFPNRIQTRRFNIQKPGSYKFYRLNITENVGDRLFQCSEWRMIEFL</sequence>
<evidence type="ECO:0000313" key="2">
    <source>
        <dbReference type="Proteomes" id="UP000282423"/>
    </source>
</evidence>
<reference evidence="1 2" key="1">
    <citation type="submission" date="2018-10" db="EMBL/GenBank/DDBJ databases">
        <title>Sphingobacterium sp. M05W1-28.</title>
        <authorList>
            <person name="Cai H."/>
        </authorList>
    </citation>
    <scope>NUCLEOTIDE SEQUENCE [LARGE SCALE GENOMIC DNA]</scope>
    <source>
        <strain evidence="1 2">M05W1-28</strain>
    </source>
</reference>
<comment type="caution">
    <text evidence="1">The sequence shown here is derived from an EMBL/GenBank/DDBJ whole genome shotgun (WGS) entry which is preliminary data.</text>
</comment>
<organism evidence="1 2">
    <name type="scientific">Sphingobacterium puteale</name>
    <dbReference type="NCBI Taxonomy" id="2420510"/>
    <lineage>
        <taxon>Bacteria</taxon>
        <taxon>Pseudomonadati</taxon>
        <taxon>Bacteroidota</taxon>
        <taxon>Sphingobacteriia</taxon>
        <taxon>Sphingobacteriales</taxon>
        <taxon>Sphingobacteriaceae</taxon>
        <taxon>Sphingobacterium</taxon>
    </lineage>
</organism>
<dbReference type="SUPFAM" id="SSF49785">
    <property type="entry name" value="Galactose-binding domain-like"/>
    <property type="match status" value="1"/>
</dbReference>
<accession>A0A420VYW0</accession>
<protein>
    <submittedName>
        <fullName evidence="1">DUF1735 domain-containing protein</fullName>
    </submittedName>
</protein>